<dbReference type="Pfam" id="PF00073">
    <property type="entry name" value="Rhv"/>
    <property type="match status" value="1"/>
</dbReference>
<protein>
    <recommendedName>
        <fullName evidence="6">Structural polyprotein</fullName>
    </recommendedName>
</protein>
<name>A0A893A3Z4_9VIRU</name>
<evidence type="ECO:0000259" key="3">
    <source>
        <dbReference type="Pfam" id="PF00073"/>
    </source>
</evidence>
<evidence type="ECO:0000259" key="4">
    <source>
        <dbReference type="Pfam" id="PF11492"/>
    </source>
</evidence>
<dbReference type="InterPro" id="IPR033703">
    <property type="entry name" value="Rhv-like"/>
</dbReference>
<evidence type="ECO:0008006" key="6">
    <source>
        <dbReference type="Google" id="ProtNLM"/>
    </source>
</evidence>
<dbReference type="Gene3D" id="2.60.120.20">
    <property type="match status" value="3"/>
</dbReference>
<organism evidence="5">
    <name type="scientific">Riboviria sp</name>
    <dbReference type="NCBI Taxonomy" id="2585031"/>
    <lineage>
        <taxon>Viruses</taxon>
        <taxon>Riboviria</taxon>
    </lineage>
</organism>
<dbReference type="CDD" id="cd00205">
    <property type="entry name" value="rhv_like"/>
    <property type="match status" value="2"/>
</dbReference>
<accession>A0A893A3Z4</accession>
<feature type="domain" description="Capsid protein VP4 dicistrovirus" evidence="4">
    <location>
        <begin position="246"/>
        <end position="297"/>
    </location>
</feature>
<dbReference type="InterPro" id="IPR024343">
    <property type="entry name" value="VP4_dicistrovir"/>
</dbReference>
<evidence type="ECO:0000256" key="2">
    <source>
        <dbReference type="ARBA" id="ARBA00022844"/>
    </source>
</evidence>
<evidence type="ECO:0000256" key="1">
    <source>
        <dbReference type="ARBA" id="ARBA00004328"/>
    </source>
</evidence>
<dbReference type="InterPro" id="IPR001676">
    <property type="entry name" value="Picornavirus_capsid"/>
</dbReference>
<dbReference type="Pfam" id="PF11492">
    <property type="entry name" value="Dicistro_VP4"/>
    <property type="match status" value="1"/>
</dbReference>
<comment type="subcellular location">
    <subcellularLocation>
        <location evidence="1">Virion</location>
    </subcellularLocation>
</comment>
<dbReference type="GO" id="GO:0044423">
    <property type="term" value="C:virion component"/>
    <property type="evidence" value="ECO:0007669"/>
    <property type="project" value="UniProtKB-KW"/>
</dbReference>
<proteinExistence type="predicted"/>
<dbReference type="InterPro" id="IPR029053">
    <property type="entry name" value="Viral_coat"/>
</dbReference>
<dbReference type="SUPFAM" id="SSF88633">
    <property type="entry name" value="Positive stranded ssRNA viruses"/>
    <property type="match status" value="3"/>
</dbReference>
<keyword evidence="2" id="KW-0946">Virion</keyword>
<feature type="domain" description="Picornavirus capsid" evidence="3">
    <location>
        <begin position="96"/>
        <end position="188"/>
    </location>
</feature>
<sequence length="834" mass="91484">MSYTTLASITANTSTDSASTASRATMENHTEVLTSQTVSFNDADAGEKIVFATAPRDQKMDQSGVALTGFLERPTLIHTISWTEAGLAESTIDPWTLFLNNAYIKNKIQNFAYLRGNLKIKIVMNSAPFYYGALLVSYAPTPNDLLPLTTSSARFVALSQRPHMWVYPQLGTAGEVTLPFLLPYDYLDLTSANAVTFMGRLTFTEFAGLQSANGATTNGVTLQIYAWMEGPEISGPTYRAALQSGSDEYGNGPVSAPAAAIGKFASHFHNIPVIGRFAKATTIGASAVSHIAKLFGWSNVPVIEDVKPMKNLPFHDLASAHISEPTSKFTLDPKAELSVDPAIVGGPTEDELAVSYLVQRESYITRTIWNTTDPVGTLYFSTQVNPNIVALSGATAGGTTTIYQTPIAWVGSMFANWQGDIIFRFKIIASKFHQGRLRISWDPIGLTNTSADLSNVVFTKVVDISDNDEVEFRVPYLQEFPWLLNNNTAMATVWSTAVDKVANRAFDNGVLSVRCLTNLSAPVDVAPVQILVFVRGADNFEFANPMELDDYDNCSHITMQSGDSPFDATTQNSERFLVNFAEPVPSLRLLLRRSCKVDTVPIGRKMANTTDHGGLFMWYMTKFPPPVGYDQYGMYTAKGVETPATTYPYNYTNMTYLEWISAAFVGLRGSVRWHYNIDSDIDSLGVVSSVEVRRLSNAPLGAPDGPQYVTTYLPGDTYAKQASRLNTIAHEHNGGGGLVLNNTRAQPGISFELPHMSGARFYHPNPKYWSRGTSGDQSSRDTYKLSMSVKPSIRPNFEKTNIHRYCCAGTDFSLSFFLNVPPLYHNPSMGSVPV</sequence>
<dbReference type="GO" id="GO:0005198">
    <property type="term" value="F:structural molecule activity"/>
    <property type="evidence" value="ECO:0007669"/>
    <property type="project" value="InterPro"/>
</dbReference>
<dbReference type="EMBL" id="MW348218">
    <property type="protein sequence ID" value="QRQ90211.1"/>
    <property type="molecule type" value="Genomic_RNA"/>
</dbReference>
<evidence type="ECO:0000313" key="5">
    <source>
        <dbReference type="EMBL" id="QRQ90211.1"/>
    </source>
</evidence>
<reference evidence="5" key="1">
    <citation type="submission" date="2020-11" db="EMBL/GenBank/DDBJ databases">
        <title>Viral genomes from river ports along the Yangtze River in China.</title>
        <authorList>
            <person name="Lu J."/>
            <person name="Shen Q."/>
            <person name="Yang S."/>
            <person name="Zhang W."/>
        </authorList>
    </citation>
    <scope>NUCLEOTIDE SEQUENCE</scope>
    <source>
        <strain evidence="5">6nt-RDRP-4</strain>
    </source>
</reference>